<dbReference type="RefSeq" id="WP_109617720.1">
    <property type="nucleotide sequence ID" value="NZ_QGDO01000002.1"/>
</dbReference>
<evidence type="ECO:0000259" key="1">
    <source>
        <dbReference type="Pfam" id="PF00535"/>
    </source>
</evidence>
<gene>
    <name evidence="2" type="ORF">BC781_102842</name>
</gene>
<dbReference type="PANTHER" id="PTHR22916">
    <property type="entry name" value="GLYCOSYLTRANSFERASE"/>
    <property type="match status" value="1"/>
</dbReference>
<accession>A0A315ZDR8</accession>
<dbReference type="OrthoDB" id="597270at2"/>
<feature type="domain" description="Glycosyltransferase 2-like" evidence="1">
    <location>
        <begin position="8"/>
        <end position="132"/>
    </location>
</feature>
<dbReference type="SUPFAM" id="SSF53448">
    <property type="entry name" value="Nucleotide-diphospho-sugar transferases"/>
    <property type="match status" value="1"/>
</dbReference>
<dbReference type="GO" id="GO:0016758">
    <property type="term" value="F:hexosyltransferase activity"/>
    <property type="evidence" value="ECO:0007669"/>
    <property type="project" value="UniProtKB-ARBA"/>
</dbReference>
<evidence type="ECO:0000313" key="2">
    <source>
        <dbReference type="EMBL" id="PWJ43293.1"/>
    </source>
</evidence>
<dbReference type="PANTHER" id="PTHR22916:SF3">
    <property type="entry name" value="UDP-GLCNAC:BETAGAL BETA-1,3-N-ACETYLGLUCOSAMINYLTRANSFERASE-LIKE PROTEIN 1"/>
    <property type="match status" value="1"/>
</dbReference>
<reference evidence="2 3" key="1">
    <citation type="submission" date="2018-03" db="EMBL/GenBank/DDBJ databases">
        <title>Genomic Encyclopedia of Archaeal and Bacterial Type Strains, Phase II (KMG-II): from individual species to whole genera.</title>
        <authorList>
            <person name="Goeker M."/>
        </authorList>
    </citation>
    <scope>NUCLEOTIDE SEQUENCE [LARGE SCALE GENOMIC DNA]</scope>
    <source>
        <strain evidence="2 3">DSM 28229</strain>
    </source>
</reference>
<keyword evidence="3" id="KW-1185">Reference proteome</keyword>
<dbReference type="EMBL" id="QGDO01000002">
    <property type="protein sequence ID" value="PWJ43293.1"/>
    <property type="molecule type" value="Genomic_DNA"/>
</dbReference>
<dbReference type="CDD" id="cd00761">
    <property type="entry name" value="Glyco_tranf_GTA_type"/>
    <property type="match status" value="1"/>
</dbReference>
<organism evidence="2 3">
    <name type="scientific">Sediminitomix flava</name>
    <dbReference type="NCBI Taxonomy" id="379075"/>
    <lineage>
        <taxon>Bacteria</taxon>
        <taxon>Pseudomonadati</taxon>
        <taxon>Bacteroidota</taxon>
        <taxon>Cytophagia</taxon>
        <taxon>Cytophagales</taxon>
        <taxon>Flammeovirgaceae</taxon>
        <taxon>Sediminitomix</taxon>
    </lineage>
</organism>
<protein>
    <submittedName>
        <fullName evidence="2">Glycosyltransferase involved in cell wall biosynthesis</fullName>
    </submittedName>
</protein>
<dbReference type="Proteomes" id="UP000245535">
    <property type="component" value="Unassembled WGS sequence"/>
</dbReference>
<sequence>METNVKVSVIIPAYNAEKYIGETLESVLKQSFTDFECIIVDDGSPDNQSEVIQQFKDHRLSYYKKENGGVSLARNFGLSKAKGEYVAFLDSDDVWATDFLLKRVQFLEGHPTHVAVASSVEYIDANSRPLGEKVSALSKHQDLLTFSSNTQTCPSSYLIRKNILEAHQISFHSELFNTADRFFLHELFKVGEVGLVDEAVMYYRILVNSMSRKYSPKLIQDYKIYLRDVLSKKLIPKPYVSSYKSHFQYTIGAYSFHLGMRFSAFRYLFLSALTSPSKFGQLLKQRKAN</sequence>
<comment type="caution">
    <text evidence="2">The sequence shown here is derived from an EMBL/GenBank/DDBJ whole genome shotgun (WGS) entry which is preliminary data.</text>
</comment>
<dbReference type="InterPro" id="IPR001173">
    <property type="entry name" value="Glyco_trans_2-like"/>
</dbReference>
<name>A0A315ZDR8_SEDFL</name>
<proteinExistence type="predicted"/>
<dbReference type="Pfam" id="PF00535">
    <property type="entry name" value="Glycos_transf_2"/>
    <property type="match status" value="1"/>
</dbReference>
<dbReference type="AlphaFoldDB" id="A0A315ZDR8"/>
<dbReference type="Gene3D" id="3.90.550.10">
    <property type="entry name" value="Spore Coat Polysaccharide Biosynthesis Protein SpsA, Chain A"/>
    <property type="match status" value="1"/>
</dbReference>
<dbReference type="InterPro" id="IPR029044">
    <property type="entry name" value="Nucleotide-diphossugar_trans"/>
</dbReference>
<keyword evidence="2" id="KW-0808">Transferase</keyword>
<evidence type="ECO:0000313" key="3">
    <source>
        <dbReference type="Proteomes" id="UP000245535"/>
    </source>
</evidence>